<dbReference type="PANTHER" id="PTHR12811:SF0">
    <property type="entry name" value="VACUOLAR PROTEIN SORTING-ASSOCIATED PROTEIN 16 HOMOLOG"/>
    <property type="match status" value="1"/>
</dbReference>
<dbReference type="AlphaFoldDB" id="A0A7S3XDH6"/>
<dbReference type="SUPFAM" id="SSF50978">
    <property type="entry name" value="WD40 repeat-like"/>
    <property type="match status" value="1"/>
</dbReference>
<evidence type="ECO:0000256" key="1">
    <source>
        <dbReference type="ARBA" id="ARBA00009250"/>
    </source>
</evidence>
<dbReference type="InterPro" id="IPR038132">
    <property type="entry name" value="Vps16_C_sf"/>
</dbReference>
<gene>
    <name evidence="4" type="ORF">PSAL00342_LOCUS438</name>
</gene>
<comment type="similarity">
    <text evidence="1">Belongs to the VPS16 family.</text>
</comment>
<evidence type="ECO:0008006" key="5">
    <source>
        <dbReference type="Google" id="ProtNLM"/>
    </source>
</evidence>
<reference evidence="4" key="1">
    <citation type="submission" date="2021-01" db="EMBL/GenBank/DDBJ databases">
        <authorList>
            <person name="Corre E."/>
            <person name="Pelletier E."/>
            <person name="Niang G."/>
            <person name="Scheremetjew M."/>
            <person name="Finn R."/>
            <person name="Kale V."/>
            <person name="Holt S."/>
            <person name="Cochrane G."/>
            <person name="Meng A."/>
            <person name="Brown T."/>
            <person name="Cohen L."/>
        </authorList>
    </citation>
    <scope>NUCLEOTIDE SEQUENCE</scope>
    <source>
        <strain evidence="4">CCMP1897</strain>
    </source>
</reference>
<dbReference type="EMBL" id="HBIS01000525">
    <property type="protein sequence ID" value="CAE0606622.1"/>
    <property type="molecule type" value="Transcribed_RNA"/>
</dbReference>
<dbReference type="GO" id="GO:0005768">
    <property type="term" value="C:endosome"/>
    <property type="evidence" value="ECO:0007669"/>
    <property type="project" value="TreeGrafter"/>
</dbReference>
<dbReference type="InterPro" id="IPR006926">
    <property type="entry name" value="Vps16_N"/>
</dbReference>
<dbReference type="GO" id="GO:0016197">
    <property type="term" value="P:endosomal transport"/>
    <property type="evidence" value="ECO:0007669"/>
    <property type="project" value="TreeGrafter"/>
</dbReference>
<dbReference type="GO" id="GO:0003779">
    <property type="term" value="F:actin binding"/>
    <property type="evidence" value="ECO:0007669"/>
    <property type="project" value="TreeGrafter"/>
</dbReference>
<sequence>MVGFVHPTVPSNARERFARSPHCIHTAYLAMLLVVLVHTCKPGGWVAGEIHRPGSFPIGDNVRSNSWRLRLWDRTFYIVPCLRATSDLELCRVLEVPGSEARCVPRVPLHGHSLHGSNRRSTSFVPVLRSEAAIWVRLVSLLPTAWTVAASGTALCFWMGATARGCSPFSFGNACVCRYVRPSRVCLPRVSDHLDAMTRPRFHPAGEWDQLGDEGKVFFRKHLVYEAEWSYVEFDNYKVVCASHGGPIALFRDVEKPMLLGAGTMPLSAVHIFSSSGEKRCIINISKMEGMAGLFWTTGLELLCVLDHGYVQRYNIAGDIITDGGFFLGSVAKEQKVVQVYGGKNALVARTSKNRFVMVKDVADPMAKVLPHTELLQDIACVQLLETTDGYATRVELMVAVGNSVVVIDEYGAEDQLLNLPNPIESMSVSPNGQLLAVLDTEGWIRVLSTDLTKHLSAFETGVTRGPRQMAWCGLDAVLLDCMDSLLLIGPYGDSIRYPYEDLVFLKQEIDGARLFSSSKVEFIGRVPTASQSIFQIGSVAPGALLYDAKRYFDEKSIKADENMREIGEENLPVAIKHCIEAGLSEWEPTEQQTLLQAAAYGLAYYKSKSLDPNILKDACQSLRVLNAIREADIGFLITYPQLVQLGMPRILTWLAKSRQHLLALRIAQMIGSGAQDVVLDWALSKIRSEISNGLSDDVLYEALFPKLKSCVGIPIAHIAQYAHTSGRPKLATRILEIESSPSQYVPLYLKLGEDIRALEKSIDSGDEDLIYLCLFHMLKNWQLKDFLKVIVDHPHARDLFIFHCRTNEPELLETTYLYMNKPEGIADACVEQALSRNSGQTLPRSPLPATPQLMERAAKAFTQNKSCLVESKTAEDAAKLLRQQTDLENALSGVALKGLSLSMTISQLLIVGHEKSALRLKSDFRLSERAFLTIKAASLAETKNWEQLLVLARNKRLPLPHDYLVNLAANSSNGGAPRQVLEGLIQCIPDPRQRAELFTQYNFKSEAEALLQQDKDNEFITRLFAKMGT</sequence>
<proteinExistence type="inferred from homology"/>
<organism evidence="4">
    <name type="scientific">Picocystis salinarum</name>
    <dbReference type="NCBI Taxonomy" id="88271"/>
    <lineage>
        <taxon>Eukaryota</taxon>
        <taxon>Viridiplantae</taxon>
        <taxon>Chlorophyta</taxon>
        <taxon>Picocystophyceae</taxon>
        <taxon>Picocystales</taxon>
        <taxon>Picocystaceae</taxon>
        <taxon>Picocystis</taxon>
    </lineage>
</organism>
<dbReference type="InterPro" id="IPR016534">
    <property type="entry name" value="VPS16"/>
</dbReference>
<dbReference type="GO" id="GO:0005765">
    <property type="term" value="C:lysosomal membrane"/>
    <property type="evidence" value="ECO:0007669"/>
    <property type="project" value="TreeGrafter"/>
</dbReference>
<dbReference type="Pfam" id="PF04841">
    <property type="entry name" value="Vps16_N"/>
    <property type="match status" value="1"/>
</dbReference>
<name>A0A7S3XDH6_9CHLO</name>
<dbReference type="Pfam" id="PF04840">
    <property type="entry name" value="Vps16_C"/>
    <property type="match status" value="1"/>
</dbReference>
<accession>A0A7S3XDH6</accession>
<feature type="domain" description="Vps16 N-terminal" evidence="3">
    <location>
        <begin position="205"/>
        <end position="612"/>
    </location>
</feature>
<dbReference type="InterPro" id="IPR006925">
    <property type="entry name" value="Vps16_C"/>
</dbReference>
<dbReference type="GO" id="GO:0006886">
    <property type="term" value="P:intracellular protein transport"/>
    <property type="evidence" value="ECO:0007669"/>
    <property type="project" value="InterPro"/>
</dbReference>
<dbReference type="Gene3D" id="1.10.150.780">
    <property type="entry name" value="Vps16, C-terminal region"/>
    <property type="match status" value="1"/>
</dbReference>
<dbReference type="GO" id="GO:0042144">
    <property type="term" value="P:vacuole fusion, non-autophagic"/>
    <property type="evidence" value="ECO:0007669"/>
    <property type="project" value="TreeGrafter"/>
</dbReference>
<dbReference type="GO" id="GO:0030897">
    <property type="term" value="C:HOPS complex"/>
    <property type="evidence" value="ECO:0007669"/>
    <property type="project" value="TreeGrafter"/>
</dbReference>
<feature type="domain" description="Vps16 C-terminal" evidence="2">
    <location>
        <begin position="717"/>
        <end position="1017"/>
    </location>
</feature>
<evidence type="ECO:0000259" key="2">
    <source>
        <dbReference type="Pfam" id="PF04840"/>
    </source>
</evidence>
<dbReference type="PANTHER" id="PTHR12811">
    <property type="entry name" value="VACUOLAR PROTEIN SORTING VPS16"/>
    <property type="match status" value="1"/>
</dbReference>
<evidence type="ECO:0000259" key="3">
    <source>
        <dbReference type="Pfam" id="PF04841"/>
    </source>
</evidence>
<dbReference type="InterPro" id="IPR036322">
    <property type="entry name" value="WD40_repeat_dom_sf"/>
</dbReference>
<evidence type="ECO:0000313" key="4">
    <source>
        <dbReference type="EMBL" id="CAE0606622.1"/>
    </source>
</evidence>
<protein>
    <recommendedName>
        <fullName evidence="5">Vacuolar protein sorting-associated protein 16 homolog</fullName>
    </recommendedName>
</protein>